<evidence type="ECO:0000256" key="3">
    <source>
        <dbReference type="PROSITE-ProRule" id="PRU01248"/>
    </source>
</evidence>
<evidence type="ECO:0000313" key="6">
    <source>
        <dbReference type="Proteomes" id="UP000232062"/>
    </source>
</evidence>
<dbReference type="RefSeq" id="WP_100702984.1">
    <property type="nucleotide sequence ID" value="NZ_MLFP01000008.1"/>
</dbReference>
<dbReference type="AlphaFoldDB" id="A0A2M9W9E1"/>
<feature type="domain" description="Core-binding (CB)" evidence="4">
    <location>
        <begin position="1"/>
        <end position="87"/>
    </location>
</feature>
<dbReference type="EMBL" id="PIQI01000025">
    <property type="protein sequence ID" value="PJZ04164.1"/>
    <property type="molecule type" value="Genomic_DNA"/>
</dbReference>
<keyword evidence="6" id="KW-1185">Reference proteome</keyword>
<gene>
    <name evidence="5" type="ORF">PRCB_18020</name>
</gene>
<dbReference type="Pfam" id="PF12835">
    <property type="entry name" value="Integrase_1"/>
    <property type="match status" value="1"/>
</dbReference>
<evidence type="ECO:0000313" key="5">
    <source>
        <dbReference type="EMBL" id="PJZ04164.1"/>
    </source>
</evidence>
<keyword evidence="1" id="KW-0229">DNA integration</keyword>
<dbReference type="GO" id="GO:0003677">
    <property type="term" value="F:DNA binding"/>
    <property type="evidence" value="ECO:0007669"/>
    <property type="project" value="UniProtKB-UniRule"/>
</dbReference>
<evidence type="ECO:0000259" key="4">
    <source>
        <dbReference type="PROSITE" id="PS51900"/>
    </source>
</evidence>
<accession>A0A2M9W9E1</accession>
<dbReference type="Proteomes" id="UP000232062">
    <property type="component" value="Unassembled WGS sequence"/>
</dbReference>
<dbReference type="InterPro" id="IPR024457">
    <property type="entry name" value="Putative_integrase_N"/>
</dbReference>
<dbReference type="GO" id="GO:0015074">
    <property type="term" value="P:DNA integration"/>
    <property type="evidence" value="ECO:0007669"/>
    <property type="project" value="UniProtKB-KW"/>
</dbReference>
<proteinExistence type="predicted"/>
<organism evidence="5 6">
    <name type="scientific">Pantoea rodasii</name>
    <dbReference type="NCBI Taxonomy" id="1076549"/>
    <lineage>
        <taxon>Bacteria</taxon>
        <taxon>Pseudomonadati</taxon>
        <taxon>Pseudomonadota</taxon>
        <taxon>Gammaproteobacteria</taxon>
        <taxon>Enterobacterales</taxon>
        <taxon>Erwiniaceae</taxon>
        <taxon>Pantoea</taxon>
    </lineage>
</organism>
<comment type="caution">
    <text evidence="5">The sequence shown here is derived from an EMBL/GenBank/DDBJ whole genome shotgun (WGS) entry which is preliminary data.</text>
</comment>
<evidence type="ECO:0000256" key="2">
    <source>
        <dbReference type="ARBA" id="ARBA00023125"/>
    </source>
</evidence>
<dbReference type="InterPro" id="IPR011010">
    <property type="entry name" value="DNA_brk_join_enz"/>
</dbReference>
<dbReference type="OrthoDB" id="6441149at2"/>
<dbReference type="SUPFAM" id="SSF56349">
    <property type="entry name" value="DNA breaking-rejoining enzymes"/>
    <property type="match status" value="1"/>
</dbReference>
<dbReference type="InterPro" id="IPR010998">
    <property type="entry name" value="Integrase_recombinase_N"/>
</dbReference>
<evidence type="ECO:0000256" key="1">
    <source>
        <dbReference type="ARBA" id="ARBA00022908"/>
    </source>
</evidence>
<dbReference type="Gene3D" id="1.10.150.130">
    <property type="match status" value="1"/>
</dbReference>
<dbReference type="STRING" id="1076549.HA45_12080"/>
<protein>
    <submittedName>
        <fullName evidence="5">DNA-binding protein</fullName>
    </submittedName>
</protein>
<dbReference type="InterPro" id="IPR044068">
    <property type="entry name" value="CB"/>
</dbReference>
<dbReference type="Pfam" id="PF12834">
    <property type="entry name" value="Phage_int_SAM_2"/>
    <property type="match status" value="1"/>
</dbReference>
<name>A0A2M9W9E1_9GAMM</name>
<keyword evidence="2 3" id="KW-0238">DNA-binding</keyword>
<sequence>MSGKLGKQLVTLARQGGGSFKTVSDRSKIASRFSERLATLNIQIRDVSHIKTKHLENYIRSRQDENISSRTLQNEMAALRSVLSQGGRNVLANPAHEKLSNQALNISGASREGTKVAISDERLREIILTVSEKDRGIALGIQLARYIGLRAEETVQSAKSLKTWRKNLESGNNNVRVVFGSKGGRPRDASVFDKEKVVNLLNEAIRYIEQNNGKLIDKPTLHQALDRYHNVLRESGMTGIYAPHSLRYAYSKDAVNHHLENGLSRKEAEALVSMDLGHGDGRGAYVARVYNRIDESDE</sequence>
<dbReference type="InterPro" id="IPR024456">
    <property type="entry name" value="Integrase_catalytic_putative"/>
</dbReference>
<dbReference type="PROSITE" id="PS51900">
    <property type="entry name" value="CB"/>
    <property type="match status" value="1"/>
</dbReference>
<reference evidence="5 6" key="1">
    <citation type="submission" date="2017-11" db="EMBL/GenBank/DDBJ databases">
        <title>The genome sequence of Pantoea rodasii DSM 26611.</title>
        <authorList>
            <person name="Gao J."/>
            <person name="Mao X."/>
            <person name="Sun J."/>
        </authorList>
    </citation>
    <scope>NUCLEOTIDE SEQUENCE [LARGE SCALE GENOMIC DNA]</scope>
    <source>
        <strain evidence="5 6">DSM 26611</strain>
    </source>
</reference>